<proteinExistence type="predicted"/>
<dbReference type="EMBL" id="CP000009">
    <property type="protein sequence ID" value="AAW61020.1"/>
    <property type="molecule type" value="Genomic_DNA"/>
</dbReference>
<organism evidence="2 3">
    <name type="scientific">Gluconobacter oxydans (strain 621H)</name>
    <name type="common">Gluconobacter suboxydans</name>
    <dbReference type="NCBI Taxonomy" id="290633"/>
    <lineage>
        <taxon>Bacteria</taxon>
        <taxon>Pseudomonadati</taxon>
        <taxon>Pseudomonadota</taxon>
        <taxon>Alphaproteobacteria</taxon>
        <taxon>Acetobacterales</taxon>
        <taxon>Acetobacteraceae</taxon>
        <taxon>Gluconobacter</taxon>
    </lineage>
</organism>
<gene>
    <name evidence="2" type="ordered locus">GOX1259</name>
</gene>
<dbReference type="Proteomes" id="UP000006375">
    <property type="component" value="Chromosome"/>
</dbReference>
<dbReference type="KEGG" id="gox:GOX1259"/>
<evidence type="ECO:0000256" key="1">
    <source>
        <dbReference type="SAM" id="MobiDB-lite"/>
    </source>
</evidence>
<dbReference type="STRING" id="290633.GOX1259"/>
<keyword evidence="3" id="KW-1185">Reference proteome</keyword>
<evidence type="ECO:0000313" key="3">
    <source>
        <dbReference type="Proteomes" id="UP000006375"/>
    </source>
</evidence>
<dbReference type="HOGENOM" id="CLU_1658338_0_0_5"/>
<evidence type="ECO:0000313" key="2">
    <source>
        <dbReference type="EMBL" id="AAW61020.1"/>
    </source>
</evidence>
<accession>Q5FRH6</accession>
<name>Q5FRH6_GLUOX</name>
<feature type="compositionally biased region" description="Polar residues" evidence="1">
    <location>
        <begin position="128"/>
        <end position="140"/>
    </location>
</feature>
<protein>
    <submittedName>
        <fullName evidence="2">Uncharacterized protein</fullName>
    </submittedName>
</protein>
<feature type="region of interest" description="Disordered" evidence="1">
    <location>
        <begin position="120"/>
        <end position="140"/>
    </location>
</feature>
<dbReference type="AlphaFoldDB" id="Q5FRH6"/>
<sequence length="159" mass="16861">MLALLATTGDQLGRERIRSGVSRGRRVIHIGLAIIIVEEGLAVSRRRIDAEGCIVATHRLLDGDGAQSVIATDSHVHAHRAVSGLLDGGDVADSGGPLIAEGIRSHGTLDDRLLGTTGEKQGYGKCRTQGNGRTSQTHGQLQRIVTGHAAFSRRTDVRM</sequence>
<reference evidence="2 3" key="1">
    <citation type="journal article" date="2005" name="Nat. Biotechnol.">
        <title>Complete genome sequence of the acetic acid bacterium Gluconobacter oxydans.</title>
        <authorList>
            <person name="Prust C."/>
            <person name="Hoffmeister M."/>
            <person name="Liesegang H."/>
            <person name="Wiezer A."/>
            <person name="Fricke W.F."/>
            <person name="Ehrenreich A."/>
            <person name="Gottschalk G."/>
            <person name="Deppenmeier U."/>
        </authorList>
    </citation>
    <scope>NUCLEOTIDE SEQUENCE [LARGE SCALE GENOMIC DNA]</scope>
    <source>
        <strain evidence="2 3">621H</strain>
    </source>
</reference>